<dbReference type="Gene3D" id="3.30.370.10">
    <property type="entry name" value="Barstar-like"/>
    <property type="match status" value="1"/>
</dbReference>
<feature type="domain" description="Barstar (barnase inhibitor)" evidence="2">
    <location>
        <begin position="2"/>
        <end position="77"/>
    </location>
</feature>
<dbReference type="EMBL" id="JBGMEI010000005">
    <property type="protein sequence ID" value="MFO3665421.1"/>
    <property type="molecule type" value="Genomic_DNA"/>
</dbReference>
<comment type="similarity">
    <text evidence="1">Belongs to the barstar family.</text>
</comment>
<organism evidence="3 4">
    <name type="scientific">Anaerococcus martiniensis</name>
    <dbReference type="NCBI Taxonomy" id="3115615"/>
    <lineage>
        <taxon>Bacteria</taxon>
        <taxon>Bacillati</taxon>
        <taxon>Bacillota</taxon>
        <taxon>Tissierellia</taxon>
        <taxon>Tissierellales</taxon>
        <taxon>Peptoniphilaceae</taxon>
        <taxon>Anaerococcus</taxon>
    </lineage>
</organism>
<accession>A0ABW9MA01</accession>
<dbReference type="RefSeq" id="WP_410031124.1">
    <property type="nucleotide sequence ID" value="NZ_JBGMEI010000005.1"/>
</dbReference>
<dbReference type="InterPro" id="IPR035905">
    <property type="entry name" value="Barstar-like_sf"/>
</dbReference>
<reference evidence="3 4" key="1">
    <citation type="journal article" date="2025" name="Anaerobe">
        <title>Description of Anaerococcus kampingiae sp. nov., Anaerococcus groningensis sp. nov., Anaerococcus martiniensis sp. nov., and Anaerococcus cruorum sp. nov., isolated from human clinical specimens.</title>
        <authorList>
            <person name="Boiten K.E."/>
            <person name="Meijer J."/>
            <person name="van Wezel E.M."/>
            <person name="Veloo A.C.M."/>
        </authorList>
    </citation>
    <scope>NUCLEOTIDE SEQUENCE [LARGE SCALE GENOMIC DNA]</scope>
    <source>
        <strain evidence="3 4">ENR0831</strain>
    </source>
</reference>
<comment type="caution">
    <text evidence="3">The sequence shown here is derived from an EMBL/GenBank/DDBJ whole genome shotgun (WGS) entry which is preliminary data.</text>
</comment>
<evidence type="ECO:0000256" key="1">
    <source>
        <dbReference type="ARBA" id="ARBA00006845"/>
    </source>
</evidence>
<dbReference type="Pfam" id="PF01337">
    <property type="entry name" value="Barstar"/>
    <property type="match status" value="1"/>
</dbReference>
<dbReference type="InterPro" id="IPR000468">
    <property type="entry name" value="Barstar"/>
</dbReference>
<gene>
    <name evidence="3" type="ORF">ACCQ41_04100</name>
</gene>
<evidence type="ECO:0000313" key="4">
    <source>
        <dbReference type="Proteomes" id="UP001637996"/>
    </source>
</evidence>
<proteinExistence type="inferred from homology"/>
<name>A0ABW9MA01_9FIRM</name>
<keyword evidence="4" id="KW-1185">Reference proteome</keyword>
<sequence>MIVLDAKDFTDQKTFYKLLNEQIDFYYYVENLDALYDFLVTTDYQIRIINYRQIFINLGEYGQRLMTVFIDAVKDYDANVSLEHGNGL</sequence>
<dbReference type="SUPFAM" id="SSF52038">
    <property type="entry name" value="Barstar-related"/>
    <property type="match status" value="1"/>
</dbReference>
<protein>
    <submittedName>
        <fullName evidence="3">Barstar family protein</fullName>
    </submittedName>
</protein>
<evidence type="ECO:0000313" key="3">
    <source>
        <dbReference type="EMBL" id="MFO3665421.1"/>
    </source>
</evidence>
<evidence type="ECO:0000259" key="2">
    <source>
        <dbReference type="Pfam" id="PF01337"/>
    </source>
</evidence>
<dbReference type="Proteomes" id="UP001637996">
    <property type="component" value="Unassembled WGS sequence"/>
</dbReference>